<feature type="transmembrane region" description="Helical" evidence="9">
    <location>
        <begin position="161"/>
        <end position="180"/>
    </location>
</feature>
<dbReference type="NCBIfam" id="TIGR01473">
    <property type="entry name" value="cyoE_ctaB"/>
    <property type="match status" value="1"/>
</dbReference>
<keyword evidence="7 9" id="KW-0472">Membrane</keyword>
<comment type="caution">
    <text evidence="10">The sequence shown here is derived from an EMBL/GenBank/DDBJ whole genome shotgun (WGS) entry which is preliminary data.</text>
</comment>
<evidence type="ECO:0000256" key="1">
    <source>
        <dbReference type="ARBA" id="ARBA00004141"/>
    </source>
</evidence>
<comment type="similarity">
    <text evidence="9">Belongs to the UbiA prenyltransferase family. Protoheme IX farnesyltransferase subfamily.</text>
</comment>
<keyword evidence="5 9" id="KW-1133">Transmembrane helix</keyword>
<keyword evidence="6 9" id="KW-0350">Heme biosynthesis</keyword>
<accession>A0A327RP15</accession>
<feature type="transmembrane region" description="Helical" evidence="9">
    <location>
        <begin position="64"/>
        <end position="88"/>
    </location>
</feature>
<evidence type="ECO:0000256" key="8">
    <source>
        <dbReference type="ARBA" id="ARBA00047690"/>
    </source>
</evidence>
<dbReference type="RefSeq" id="WP_111658859.1">
    <property type="nucleotide sequence ID" value="NZ_QLLO01000001.1"/>
</dbReference>
<proteinExistence type="inferred from homology"/>
<evidence type="ECO:0000256" key="7">
    <source>
        <dbReference type="ARBA" id="ARBA00023136"/>
    </source>
</evidence>
<dbReference type="PANTHER" id="PTHR43448">
    <property type="entry name" value="PROTOHEME IX FARNESYLTRANSFERASE, MITOCHONDRIAL"/>
    <property type="match status" value="1"/>
</dbReference>
<dbReference type="UniPathway" id="UPA00834">
    <property type="reaction ID" value="UER00712"/>
</dbReference>
<keyword evidence="11" id="KW-1185">Reference proteome</keyword>
<dbReference type="Gene3D" id="1.10.357.140">
    <property type="entry name" value="UbiA prenyltransferase"/>
    <property type="match status" value="1"/>
</dbReference>
<comment type="pathway">
    <text evidence="9">Porphyrin-containing compound metabolism; heme O biosynthesis; heme O from protoheme: step 1/1.</text>
</comment>
<dbReference type="GO" id="GO:0006784">
    <property type="term" value="P:heme A biosynthetic process"/>
    <property type="evidence" value="ECO:0007669"/>
    <property type="project" value="TreeGrafter"/>
</dbReference>
<dbReference type="GO" id="GO:0005886">
    <property type="term" value="C:plasma membrane"/>
    <property type="evidence" value="ECO:0007669"/>
    <property type="project" value="UniProtKB-SubCell"/>
</dbReference>
<dbReference type="GO" id="GO:0048034">
    <property type="term" value="P:heme O biosynthetic process"/>
    <property type="evidence" value="ECO:0007669"/>
    <property type="project" value="UniProtKB-UniRule"/>
</dbReference>
<evidence type="ECO:0000313" key="10">
    <source>
        <dbReference type="EMBL" id="RAJ18241.1"/>
    </source>
</evidence>
<name>A0A327RP15_9FLAO</name>
<keyword evidence="2 9" id="KW-1003">Cell membrane</keyword>
<feature type="transmembrane region" description="Helical" evidence="9">
    <location>
        <begin position="232"/>
        <end position="253"/>
    </location>
</feature>
<reference evidence="10 11" key="1">
    <citation type="submission" date="2018-06" db="EMBL/GenBank/DDBJ databases">
        <title>Genomic Encyclopedia of Archaeal and Bacterial Type Strains, Phase II (KMG-II): from individual species to whole genera.</title>
        <authorList>
            <person name="Goeker M."/>
        </authorList>
    </citation>
    <scope>NUCLEOTIDE SEQUENCE [LARGE SCALE GENOMIC DNA]</scope>
    <source>
        <strain evidence="10 11">DSM 24464</strain>
    </source>
</reference>
<comment type="miscellaneous">
    <text evidence="9">Carbon 2 of the heme B porphyrin ring is defined according to the Fischer nomenclature.</text>
</comment>
<dbReference type="OrthoDB" id="9814417at2"/>
<dbReference type="PROSITE" id="PS00943">
    <property type="entry name" value="UBIA"/>
    <property type="match status" value="1"/>
</dbReference>
<comment type="function">
    <text evidence="9">Converts heme B (protoheme IX) to heme O by substitution of the vinyl group on carbon 2 of heme B porphyrin ring with a hydroxyethyl farnesyl side group.</text>
</comment>
<dbReference type="Pfam" id="PF01040">
    <property type="entry name" value="UbiA"/>
    <property type="match status" value="1"/>
</dbReference>
<evidence type="ECO:0000256" key="3">
    <source>
        <dbReference type="ARBA" id="ARBA00022679"/>
    </source>
</evidence>
<feature type="transmembrane region" description="Helical" evidence="9">
    <location>
        <begin position="259"/>
        <end position="281"/>
    </location>
</feature>
<evidence type="ECO:0000256" key="9">
    <source>
        <dbReference type="HAMAP-Rule" id="MF_00154"/>
    </source>
</evidence>
<sequence>MLNSFLAVSLHQQKNDVGLSTTATPTIKHTALSDFKEITKMRLSLSVVFSSVAGYFLGADTISFKIVLLLALGGYFMVGASNAFNQIIEKDLDALMHRTRNRPVASGRMSVNTAFAIACVFTILGIIILYTINPQTAMFGAISIFLYTSVYTPLKTKTPLSVFVGAIPGAIPFMLGWVAATNDFGIEPGTLFALQFFWQFPHFWAIGWFLYEDYKRGGFFMLPTGKQDKGTAIQTILYTIWTILISIVPVFGITGQLKLSIVAAIVVFSLGLVMLYYAILLYKKMTEKAAKQLMLSSVLYITLVQIVYVIDKFIR</sequence>
<feature type="transmembrane region" description="Helical" evidence="9">
    <location>
        <begin position="109"/>
        <end position="130"/>
    </location>
</feature>
<feature type="transmembrane region" description="Helical" evidence="9">
    <location>
        <begin position="136"/>
        <end position="154"/>
    </location>
</feature>
<dbReference type="AlphaFoldDB" id="A0A327RP15"/>
<evidence type="ECO:0000256" key="4">
    <source>
        <dbReference type="ARBA" id="ARBA00022692"/>
    </source>
</evidence>
<keyword evidence="4 9" id="KW-0812">Transmembrane</keyword>
<dbReference type="CDD" id="cd13957">
    <property type="entry name" value="PT_UbiA_Cox10"/>
    <property type="match status" value="1"/>
</dbReference>
<dbReference type="InterPro" id="IPR000537">
    <property type="entry name" value="UbiA_prenyltransferase"/>
</dbReference>
<comment type="subcellular location">
    <subcellularLocation>
        <location evidence="9">Cell membrane</location>
        <topology evidence="9">Multi-pass membrane protein</topology>
    </subcellularLocation>
    <subcellularLocation>
        <location evidence="1">Membrane</location>
        <topology evidence="1">Multi-pass membrane protein</topology>
    </subcellularLocation>
</comment>
<dbReference type="GO" id="GO:0008495">
    <property type="term" value="F:protoheme IX farnesyltransferase activity"/>
    <property type="evidence" value="ECO:0007669"/>
    <property type="project" value="UniProtKB-UniRule"/>
</dbReference>
<dbReference type="InterPro" id="IPR030470">
    <property type="entry name" value="UbiA_prenylTrfase_CS"/>
</dbReference>
<evidence type="ECO:0000256" key="5">
    <source>
        <dbReference type="ARBA" id="ARBA00022989"/>
    </source>
</evidence>
<gene>
    <name evidence="9" type="primary">ctaB</name>
    <name evidence="10" type="ORF">LY08_00517</name>
</gene>
<feature type="transmembrane region" description="Helical" evidence="9">
    <location>
        <begin position="41"/>
        <end position="58"/>
    </location>
</feature>
<dbReference type="InterPro" id="IPR006369">
    <property type="entry name" value="Protohaem_IX_farnesylTrfase"/>
</dbReference>
<evidence type="ECO:0000313" key="11">
    <source>
        <dbReference type="Proteomes" id="UP000248703"/>
    </source>
</evidence>
<feature type="transmembrane region" description="Helical" evidence="9">
    <location>
        <begin position="192"/>
        <end position="211"/>
    </location>
</feature>
<dbReference type="InterPro" id="IPR044878">
    <property type="entry name" value="UbiA_sf"/>
</dbReference>
<dbReference type="EC" id="2.5.1.141" evidence="9"/>
<protein>
    <recommendedName>
        <fullName evidence="9">Protoheme IX farnesyltransferase</fullName>
        <ecNumber evidence="9">2.5.1.141</ecNumber>
    </recommendedName>
    <alternativeName>
        <fullName evidence="9">Heme B farnesyltransferase</fullName>
    </alternativeName>
    <alternativeName>
        <fullName evidence="9">Heme O synthase</fullName>
    </alternativeName>
</protein>
<dbReference type="HAMAP" id="MF_00154">
    <property type="entry name" value="CyoE_CtaB"/>
    <property type="match status" value="1"/>
</dbReference>
<evidence type="ECO:0000256" key="6">
    <source>
        <dbReference type="ARBA" id="ARBA00023133"/>
    </source>
</evidence>
<keyword evidence="3 9" id="KW-0808">Transferase</keyword>
<dbReference type="EMBL" id="QLLO01000001">
    <property type="protein sequence ID" value="RAJ18241.1"/>
    <property type="molecule type" value="Genomic_DNA"/>
</dbReference>
<evidence type="ECO:0000256" key="2">
    <source>
        <dbReference type="ARBA" id="ARBA00022475"/>
    </source>
</evidence>
<comment type="catalytic activity">
    <reaction evidence="8 9">
        <text>heme b + (2E,6E)-farnesyl diphosphate + H2O = Fe(II)-heme o + diphosphate</text>
        <dbReference type="Rhea" id="RHEA:28070"/>
        <dbReference type="ChEBI" id="CHEBI:15377"/>
        <dbReference type="ChEBI" id="CHEBI:33019"/>
        <dbReference type="ChEBI" id="CHEBI:60344"/>
        <dbReference type="ChEBI" id="CHEBI:60530"/>
        <dbReference type="ChEBI" id="CHEBI:175763"/>
        <dbReference type="EC" id="2.5.1.141"/>
    </reaction>
</comment>
<dbReference type="Proteomes" id="UP000248703">
    <property type="component" value="Unassembled WGS sequence"/>
</dbReference>
<organism evidence="10 11">
    <name type="scientific">Olleya aquimaris</name>
    <dbReference type="NCBI Taxonomy" id="639310"/>
    <lineage>
        <taxon>Bacteria</taxon>
        <taxon>Pseudomonadati</taxon>
        <taxon>Bacteroidota</taxon>
        <taxon>Flavobacteriia</taxon>
        <taxon>Flavobacteriales</taxon>
        <taxon>Flavobacteriaceae</taxon>
    </lineage>
</organism>
<dbReference type="PANTHER" id="PTHR43448:SF2">
    <property type="entry name" value="PROTOHEME IX FARNESYLTRANSFERASE, MITOCHONDRIAL"/>
    <property type="match status" value="1"/>
</dbReference>
<feature type="transmembrane region" description="Helical" evidence="9">
    <location>
        <begin position="293"/>
        <end position="310"/>
    </location>
</feature>